<dbReference type="EMBL" id="JAQQPM010000001">
    <property type="protein sequence ID" value="KAK2066556.1"/>
    <property type="molecule type" value="Genomic_DNA"/>
</dbReference>
<sequence length="436" mass="48274">MPSIESQASHSSADITENPSFPPVSRDHILHCSYDYWFPKYRTACIKSRIIPLPPDVISYLREDGIVLADDDESGATEDDNDDWEPSGPSSRDCPPPNISHADDSDSDTNTDGDRDGESPSSPPPRLPPNKRFPALHDAIKDAIKQLGGAAAPKLNWSSPKDAAWISRHANTVKCTTPNDVYMLLKSSSFASHDLEHAFDDTVAAPSWTATAATTTITTTTTFQPVLVLRAFFSPVPSLEFRCFVKDRTLVAITARDLNYYPFLRGLRAAVIARARALFRARLRFTFPEACFVFDVYIPEADWDVAGGDESRLGRARLVDINPWAPRTDTLLFDWQELLALRVPRPLLGSAGEAGDEGVTDDSAVDDDDDEDYEPELRIVEQYDPAAYNFSSPQYSAHKLPKEVVDASMAGEGGMREFARRWQGMTGQQGVWETGQ</sequence>
<keyword evidence="4" id="KW-1185">Reference proteome</keyword>
<feature type="region of interest" description="Disordered" evidence="2">
    <location>
        <begin position="1"/>
        <end position="24"/>
    </location>
</feature>
<proteinExistence type="inferred from homology"/>
<gene>
    <name evidence="3" type="ORF">P8C59_000362</name>
</gene>
<reference evidence="3" key="1">
    <citation type="journal article" date="2023" name="Mol. Plant Microbe Interact.">
        <title>Elucidating the Obligate Nature and Biological Capacity of an Invasive Fungal Corn Pathogen.</title>
        <authorList>
            <person name="MacCready J.S."/>
            <person name="Roggenkamp E.M."/>
            <person name="Gdanetz K."/>
            <person name="Chilvers M.I."/>
        </authorList>
    </citation>
    <scope>NUCLEOTIDE SEQUENCE</scope>
    <source>
        <strain evidence="3">PM02</strain>
    </source>
</reference>
<dbReference type="InterPro" id="IPR009772">
    <property type="entry name" value="CDC123"/>
</dbReference>
<evidence type="ECO:0000313" key="3">
    <source>
        <dbReference type="EMBL" id="KAK2066556.1"/>
    </source>
</evidence>
<name>A0AAD9MB43_9PEZI</name>
<dbReference type="PANTHER" id="PTHR15323:SF6">
    <property type="entry name" value="CELL DIVISION CYCLE PROTEIN 123 HOMOLOG"/>
    <property type="match status" value="1"/>
</dbReference>
<feature type="compositionally biased region" description="Polar residues" evidence="2">
    <location>
        <begin position="1"/>
        <end position="19"/>
    </location>
</feature>
<comment type="caution">
    <text evidence="3">The sequence shown here is derived from an EMBL/GenBank/DDBJ whole genome shotgun (WGS) entry which is preliminary data.</text>
</comment>
<protein>
    <recommendedName>
        <fullName evidence="5">Cell division cycle protein 123</fullName>
    </recommendedName>
</protein>
<feature type="region of interest" description="Disordered" evidence="2">
    <location>
        <begin position="351"/>
        <end position="371"/>
    </location>
</feature>
<feature type="compositionally biased region" description="Acidic residues" evidence="2">
    <location>
        <begin position="354"/>
        <end position="371"/>
    </location>
</feature>
<accession>A0AAD9MB43</accession>
<organism evidence="3 4">
    <name type="scientific">Phyllachora maydis</name>
    <dbReference type="NCBI Taxonomy" id="1825666"/>
    <lineage>
        <taxon>Eukaryota</taxon>
        <taxon>Fungi</taxon>
        <taxon>Dikarya</taxon>
        <taxon>Ascomycota</taxon>
        <taxon>Pezizomycotina</taxon>
        <taxon>Sordariomycetes</taxon>
        <taxon>Sordariomycetidae</taxon>
        <taxon>Phyllachorales</taxon>
        <taxon>Phyllachoraceae</taxon>
        <taxon>Phyllachora</taxon>
    </lineage>
</organism>
<feature type="compositionally biased region" description="Acidic residues" evidence="2">
    <location>
        <begin position="71"/>
        <end position="85"/>
    </location>
</feature>
<dbReference type="AlphaFoldDB" id="A0AAD9MB43"/>
<evidence type="ECO:0000256" key="1">
    <source>
        <dbReference type="ARBA" id="ARBA00011047"/>
    </source>
</evidence>
<comment type="similarity">
    <text evidence="1">Belongs to the CDC123 family.</text>
</comment>
<dbReference type="GO" id="GO:0005737">
    <property type="term" value="C:cytoplasm"/>
    <property type="evidence" value="ECO:0007669"/>
    <property type="project" value="TreeGrafter"/>
</dbReference>
<evidence type="ECO:0000256" key="2">
    <source>
        <dbReference type="SAM" id="MobiDB-lite"/>
    </source>
</evidence>
<dbReference type="Proteomes" id="UP001217918">
    <property type="component" value="Unassembled WGS sequence"/>
</dbReference>
<evidence type="ECO:0000313" key="4">
    <source>
        <dbReference type="Proteomes" id="UP001217918"/>
    </source>
</evidence>
<feature type="region of interest" description="Disordered" evidence="2">
    <location>
        <begin position="71"/>
        <end position="133"/>
    </location>
</feature>
<dbReference type="PANTHER" id="PTHR15323">
    <property type="entry name" value="D123 PROTEIN"/>
    <property type="match status" value="1"/>
</dbReference>
<dbReference type="Pfam" id="PF07065">
    <property type="entry name" value="D123"/>
    <property type="match status" value="1"/>
</dbReference>
<evidence type="ECO:0008006" key="5">
    <source>
        <dbReference type="Google" id="ProtNLM"/>
    </source>
</evidence>